<evidence type="ECO:0000256" key="2">
    <source>
        <dbReference type="SAM" id="Phobius"/>
    </source>
</evidence>
<evidence type="ECO:0008006" key="6">
    <source>
        <dbReference type="Google" id="ProtNLM"/>
    </source>
</evidence>
<dbReference type="EMBL" id="VJMJ01000264">
    <property type="protein sequence ID" value="KAF0724767.1"/>
    <property type="molecule type" value="Genomic_DNA"/>
</dbReference>
<gene>
    <name evidence="4" type="ORF">Ae201684_016639</name>
</gene>
<comment type="caution">
    <text evidence="4">The sequence shown here is derived from an EMBL/GenBank/DDBJ whole genome shotgun (WGS) entry which is preliminary data.</text>
</comment>
<evidence type="ECO:0000256" key="3">
    <source>
        <dbReference type="SAM" id="SignalP"/>
    </source>
</evidence>
<keyword evidence="2" id="KW-1133">Transmembrane helix</keyword>
<feature type="compositionally biased region" description="Low complexity" evidence="1">
    <location>
        <begin position="258"/>
        <end position="280"/>
    </location>
</feature>
<feature type="transmembrane region" description="Helical" evidence="2">
    <location>
        <begin position="102"/>
        <end position="123"/>
    </location>
</feature>
<dbReference type="Proteomes" id="UP000481153">
    <property type="component" value="Unassembled WGS sequence"/>
</dbReference>
<keyword evidence="3" id="KW-0732">Signal</keyword>
<keyword evidence="5" id="KW-1185">Reference proteome</keyword>
<feature type="chain" id="PRO_5026125702" description="Membrane anchor Opy2 N-terminal domain-containing protein" evidence="3">
    <location>
        <begin position="23"/>
        <end position="280"/>
    </location>
</feature>
<evidence type="ECO:0000256" key="1">
    <source>
        <dbReference type="SAM" id="MobiDB-lite"/>
    </source>
</evidence>
<evidence type="ECO:0000313" key="5">
    <source>
        <dbReference type="Proteomes" id="UP000481153"/>
    </source>
</evidence>
<feature type="signal peptide" evidence="3">
    <location>
        <begin position="1"/>
        <end position="22"/>
    </location>
</feature>
<protein>
    <recommendedName>
        <fullName evidence="6">Membrane anchor Opy2 N-terminal domain-containing protein</fullName>
    </recommendedName>
</protein>
<dbReference type="AlphaFoldDB" id="A0A6G0WEJ6"/>
<organism evidence="4 5">
    <name type="scientific">Aphanomyces euteiches</name>
    <dbReference type="NCBI Taxonomy" id="100861"/>
    <lineage>
        <taxon>Eukaryota</taxon>
        <taxon>Sar</taxon>
        <taxon>Stramenopiles</taxon>
        <taxon>Oomycota</taxon>
        <taxon>Saprolegniomycetes</taxon>
        <taxon>Saprolegniales</taxon>
        <taxon>Verrucalvaceae</taxon>
        <taxon>Aphanomyces</taxon>
    </lineage>
</organism>
<evidence type="ECO:0000313" key="4">
    <source>
        <dbReference type="EMBL" id="KAF0724767.1"/>
    </source>
</evidence>
<accession>A0A6G0WEJ6</accession>
<sequence>MSSARAKLLGALFLAAVSSLYAADQSLCTTAQSCVVKTSPTGVTVCNRTTSSCPICLFVQADVVFCAEHGISGCENASSVLCLDAPSASTQPPTSPSTNNHVVGIVVGILCGLLVLILILVWMKHHRRAKEQREMRMSMSMSSVHSALSRSDFFDMPQDPRSSMGSSSVLMRHNNLSPNHSSIPPPQPPPQYDVNTIISGHSMVALPGHPLGPSTPGSPLRSLEEYVLNPPVHSVDAFDVTTNDFDQMLVLKSAAKPSSSAGRLSRGASGSIAGSRAPST</sequence>
<keyword evidence="2" id="KW-0812">Transmembrane</keyword>
<dbReference type="VEuPathDB" id="FungiDB:AeMF1_013658"/>
<feature type="region of interest" description="Disordered" evidence="1">
    <location>
        <begin position="254"/>
        <end position="280"/>
    </location>
</feature>
<reference evidence="4 5" key="1">
    <citation type="submission" date="2019-07" db="EMBL/GenBank/DDBJ databases">
        <title>Genomics analysis of Aphanomyces spp. identifies a new class of oomycete effector associated with host adaptation.</title>
        <authorList>
            <person name="Gaulin E."/>
        </authorList>
    </citation>
    <scope>NUCLEOTIDE SEQUENCE [LARGE SCALE GENOMIC DNA]</scope>
    <source>
        <strain evidence="4 5">ATCC 201684</strain>
    </source>
</reference>
<name>A0A6G0WEJ6_9STRA</name>
<keyword evidence="2" id="KW-0472">Membrane</keyword>
<proteinExistence type="predicted"/>